<gene>
    <name evidence="1" type="ORF">HMPREF9309_01710</name>
</gene>
<evidence type="ECO:0000313" key="1">
    <source>
        <dbReference type="EMBL" id="EPH07322.1"/>
    </source>
</evidence>
<proteinExistence type="predicted"/>
<dbReference type="RefSeq" id="WP_016647528.1">
    <property type="nucleotide sequence ID" value="NZ_KE340331.1"/>
</dbReference>
<protein>
    <submittedName>
        <fullName evidence="1">Uncharacterized protein</fullName>
    </submittedName>
</protein>
<sequence length="121" mass="14289">MADNGLKRGEAKIEFFSNLEYLKQEFKNGFVVSKALYNKAKLEKNLKLSYEQFNKYFNDVFKNAHNQLKMALKSKNYLKEYQSSTKDKKIENEPLKLKIQTNSKNVFNAKFGKEFKDEDIL</sequence>
<reference evidence="1 2" key="1">
    <citation type="submission" date="2013-06" db="EMBL/GenBank/DDBJ databases">
        <title>The Genome Sequence of Campylobacter ureolyticus ACS-301-V-SCH3B.</title>
        <authorList>
            <consortium name="The Broad Institute Genomics Platform"/>
            <person name="Earl A."/>
            <person name="Ward D."/>
            <person name="Feldgarden M."/>
            <person name="Gevers D."/>
            <person name="Saerens B."/>
            <person name="Vaneechoutte M."/>
            <person name="Walker B."/>
            <person name="Young S."/>
            <person name="Zeng Q."/>
            <person name="Gargeya S."/>
            <person name="Fitzgerald M."/>
            <person name="Haas B."/>
            <person name="Abouelleil A."/>
            <person name="Allen A.W."/>
            <person name="Alvarado L."/>
            <person name="Arachchi H.M."/>
            <person name="Berlin A.M."/>
            <person name="Chapman S.B."/>
            <person name="Gainer-Dewar J."/>
            <person name="Goldberg J."/>
            <person name="Griggs A."/>
            <person name="Gujja S."/>
            <person name="Hansen M."/>
            <person name="Howarth C."/>
            <person name="Imamovic A."/>
            <person name="Ireland A."/>
            <person name="Larimer J."/>
            <person name="McCowan C."/>
            <person name="Murphy C."/>
            <person name="Pearson M."/>
            <person name="Poon T.W."/>
            <person name="Priest M."/>
            <person name="Roberts A."/>
            <person name="Saif S."/>
            <person name="Shea T."/>
            <person name="Sisk P."/>
            <person name="Sykes S."/>
            <person name="Wortman J."/>
            <person name="Nusbaum C."/>
            <person name="Birren B."/>
        </authorList>
    </citation>
    <scope>NUCLEOTIDE SEQUENCE [LARGE SCALE GENOMIC DNA]</scope>
    <source>
        <strain evidence="1 2">ACS-301-V-Sch3b</strain>
    </source>
</reference>
<accession>S3XD55</accession>
<comment type="caution">
    <text evidence="1">The sequence shown here is derived from an EMBL/GenBank/DDBJ whole genome shotgun (WGS) entry which is preliminary data.</text>
</comment>
<dbReference type="Proteomes" id="UP000014539">
    <property type="component" value="Unassembled WGS sequence"/>
</dbReference>
<name>S3XD55_9BACT</name>
<dbReference type="PATRIC" id="fig|883165.3.peg.1730"/>
<dbReference type="AlphaFoldDB" id="S3XD55"/>
<organism evidence="1 2">
    <name type="scientific">Campylobacter ureolyticus ACS-301-V-Sch3b</name>
    <dbReference type="NCBI Taxonomy" id="883165"/>
    <lineage>
        <taxon>Bacteria</taxon>
        <taxon>Pseudomonadati</taxon>
        <taxon>Campylobacterota</taxon>
        <taxon>Epsilonproteobacteria</taxon>
        <taxon>Campylobacterales</taxon>
        <taxon>Campylobacteraceae</taxon>
        <taxon>Campylobacter</taxon>
    </lineage>
</organism>
<dbReference type="HOGENOM" id="CLU_2141270_0_0_7"/>
<dbReference type="eggNOG" id="ENOG502ZYG7">
    <property type="taxonomic scope" value="Bacteria"/>
</dbReference>
<evidence type="ECO:0000313" key="2">
    <source>
        <dbReference type="Proteomes" id="UP000014539"/>
    </source>
</evidence>
<keyword evidence="2" id="KW-1185">Reference proteome</keyword>
<dbReference type="EMBL" id="AGYD01000018">
    <property type="protein sequence ID" value="EPH07322.1"/>
    <property type="molecule type" value="Genomic_DNA"/>
</dbReference>